<dbReference type="AlphaFoldDB" id="A0A8J8NTN0"/>
<evidence type="ECO:0000313" key="2">
    <source>
        <dbReference type="Proteomes" id="UP000785679"/>
    </source>
</evidence>
<accession>A0A8J8NTN0</accession>
<dbReference type="Proteomes" id="UP000785679">
    <property type="component" value="Unassembled WGS sequence"/>
</dbReference>
<proteinExistence type="predicted"/>
<dbReference type="EMBL" id="RRYP01006325">
    <property type="protein sequence ID" value="TNV81293.1"/>
    <property type="molecule type" value="Genomic_DNA"/>
</dbReference>
<gene>
    <name evidence="1" type="ORF">FGO68_gene11454</name>
</gene>
<evidence type="ECO:0000313" key="1">
    <source>
        <dbReference type="EMBL" id="TNV81293.1"/>
    </source>
</evidence>
<reference evidence="1" key="1">
    <citation type="submission" date="2019-06" db="EMBL/GenBank/DDBJ databases">
        <authorList>
            <person name="Zheng W."/>
        </authorList>
    </citation>
    <scope>NUCLEOTIDE SEQUENCE</scope>
    <source>
        <strain evidence="1">QDHG01</strain>
    </source>
</reference>
<organism evidence="1 2">
    <name type="scientific">Halteria grandinella</name>
    <dbReference type="NCBI Taxonomy" id="5974"/>
    <lineage>
        <taxon>Eukaryota</taxon>
        <taxon>Sar</taxon>
        <taxon>Alveolata</taxon>
        <taxon>Ciliophora</taxon>
        <taxon>Intramacronucleata</taxon>
        <taxon>Spirotrichea</taxon>
        <taxon>Stichotrichia</taxon>
        <taxon>Sporadotrichida</taxon>
        <taxon>Halteriidae</taxon>
        <taxon>Halteria</taxon>
    </lineage>
</organism>
<sequence>MVSPSTLLPLPSYLFDYYLLRHQLQRVLSKCLEQLHCFLPEFVWTKWRLQKHLHLSLAYHLPLTLIRASLQYTLSKITRYRQNHYHRQSHPETERRYSSVS</sequence>
<protein>
    <submittedName>
        <fullName evidence="1">Uncharacterized protein</fullName>
    </submittedName>
</protein>
<comment type="caution">
    <text evidence="1">The sequence shown here is derived from an EMBL/GenBank/DDBJ whole genome shotgun (WGS) entry which is preliminary data.</text>
</comment>
<keyword evidence="2" id="KW-1185">Reference proteome</keyword>
<name>A0A8J8NTN0_HALGN</name>